<dbReference type="KEGG" id="lbk:LVISKB_0368"/>
<reference evidence="1 2" key="1">
    <citation type="journal article" date="2013" name="PLoS ONE">
        <title>Genomic Analysis by Deep Sequencing of the Probiotic Lactobacillus brevis KB290 Harboring Nine Plasmids Reveals Genomic Stability.</title>
        <authorList>
            <person name="Fukao M."/>
            <person name="Oshima K."/>
            <person name="Morita H."/>
            <person name="Toh H."/>
            <person name="Suda W."/>
            <person name="Kim S.W."/>
            <person name="Suzuki S."/>
            <person name="Yakabe T."/>
            <person name="Hattori M."/>
            <person name="Yajima N."/>
        </authorList>
    </citation>
    <scope>NUCLEOTIDE SEQUENCE [LARGE SCALE GENOMIC DNA]</scope>
    <source>
        <strain evidence="1 2">KB290</strain>
    </source>
</reference>
<name>M5AB32_LEVBR</name>
<dbReference type="Proteomes" id="UP000012042">
    <property type="component" value="Chromosome"/>
</dbReference>
<dbReference type="EMBL" id="AP012167">
    <property type="protein sequence ID" value="BAN06003.1"/>
    <property type="molecule type" value="Genomic_DNA"/>
</dbReference>
<protein>
    <submittedName>
        <fullName evidence="1">Uncharacterized protein</fullName>
    </submittedName>
</protein>
<dbReference type="AlphaFoldDB" id="M5AB32"/>
<proteinExistence type="predicted"/>
<accession>M5AB32</accession>
<evidence type="ECO:0000313" key="1">
    <source>
        <dbReference type="EMBL" id="BAN06003.1"/>
    </source>
</evidence>
<organism evidence="1 2">
    <name type="scientific">Levilactobacillus brevis KB290</name>
    <dbReference type="NCBI Taxonomy" id="1001583"/>
    <lineage>
        <taxon>Bacteria</taxon>
        <taxon>Bacillati</taxon>
        <taxon>Bacillota</taxon>
        <taxon>Bacilli</taxon>
        <taxon>Lactobacillales</taxon>
        <taxon>Lactobacillaceae</taxon>
        <taxon>Levilactobacillus</taxon>
    </lineage>
</organism>
<gene>
    <name evidence="1" type="ORF">LVISKB_0368</name>
</gene>
<dbReference type="HOGENOM" id="CLU_3344950_0_0_9"/>
<sequence length="37" mass="4515">MKLNRLLTAHIIDANRRWWAFLIVSGSYFEMERSNKF</sequence>
<evidence type="ECO:0000313" key="2">
    <source>
        <dbReference type="Proteomes" id="UP000012042"/>
    </source>
</evidence>